<protein>
    <submittedName>
        <fullName evidence="1">MerR family transcriptional regulator</fullName>
    </submittedName>
</protein>
<evidence type="ECO:0000313" key="1">
    <source>
        <dbReference type="EMBL" id="AJF05459.1"/>
    </source>
</evidence>
<organism evidence="1 2">
    <name type="scientific">Geoalkalibacter subterraneus</name>
    <dbReference type="NCBI Taxonomy" id="483547"/>
    <lineage>
        <taxon>Bacteria</taxon>
        <taxon>Pseudomonadati</taxon>
        <taxon>Thermodesulfobacteriota</taxon>
        <taxon>Desulfuromonadia</taxon>
        <taxon>Desulfuromonadales</taxon>
        <taxon>Geoalkalibacteraceae</taxon>
        <taxon>Geoalkalibacter</taxon>
    </lineage>
</organism>
<dbReference type="Pfam" id="PF13591">
    <property type="entry name" value="MerR_2"/>
    <property type="match status" value="1"/>
</dbReference>
<dbReference type="STRING" id="483547.GSUB_01105"/>
<dbReference type="KEGG" id="gsb:GSUB_01105"/>
<keyword evidence="2" id="KW-1185">Reference proteome</keyword>
<accession>A0A0B5FLD1</accession>
<dbReference type="EMBL" id="CP010311">
    <property type="protein sequence ID" value="AJF05459.1"/>
    <property type="molecule type" value="Genomic_DNA"/>
</dbReference>
<dbReference type="AlphaFoldDB" id="A0A0B5FLD1"/>
<evidence type="ECO:0000313" key="2">
    <source>
        <dbReference type="Proteomes" id="UP000035036"/>
    </source>
</evidence>
<gene>
    <name evidence="1" type="ORF">GSUB_01105</name>
</gene>
<dbReference type="HOGENOM" id="CLU_144710_3_0_7"/>
<dbReference type="OrthoDB" id="8562553at2"/>
<dbReference type="Proteomes" id="UP000035036">
    <property type="component" value="Chromosome"/>
</dbReference>
<proteinExistence type="predicted"/>
<dbReference type="RefSeq" id="WP_040198793.1">
    <property type="nucleotide sequence ID" value="NZ_CP010311.1"/>
</dbReference>
<dbReference type="Gene3D" id="1.10.1660.10">
    <property type="match status" value="1"/>
</dbReference>
<sequence>MRKDLLPILSGSLLDDRTTLSLAELSRACTVTAERVIELVEEGILEPQGSEPLHWRFPGSSLRRARTALHLQRDLDINLPGVALALELLDELERLRCELMRLGP</sequence>
<reference evidence="1 2" key="1">
    <citation type="journal article" date="2015" name="Genome Announc.">
        <title>Genomes of Geoalkalibacter ferrihydriticus Z-0531T and Geoalkalibacter subterraneus Red1T, Two Haloalkaliphilic Metal-Reducing Deltaproteobacteria.</title>
        <authorList>
            <person name="Badalamenti J.P."/>
            <person name="Krajmalnik-Brown R."/>
            <person name="Torres C.I."/>
            <person name="Bond D.R."/>
        </authorList>
    </citation>
    <scope>NUCLEOTIDE SEQUENCE [LARGE SCALE GENOMIC DNA]</scope>
    <source>
        <strain evidence="1 2">Red1</strain>
    </source>
</reference>
<name>A0A0B5FLD1_9BACT</name>